<dbReference type="EMBL" id="FPIP01000009">
    <property type="protein sequence ID" value="SFW47621.1"/>
    <property type="molecule type" value="Genomic_DNA"/>
</dbReference>
<feature type="compositionally biased region" description="Low complexity" evidence="1">
    <location>
        <begin position="312"/>
        <end position="343"/>
    </location>
</feature>
<name>A0A1K1PJK1_RUMFL</name>
<feature type="compositionally biased region" description="Polar residues" evidence="1">
    <location>
        <begin position="390"/>
        <end position="401"/>
    </location>
</feature>
<dbReference type="GO" id="GO:0004553">
    <property type="term" value="F:hydrolase activity, hydrolyzing O-glycosyl compounds"/>
    <property type="evidence" value="ECO:0007669"/>
    <property type="project" value="InterPro"/>
</dbReference>
<reference evidence="4 5" key="1">
    <citation type="submission" date="2016-11" db="EMBL/GenBank/DDBJ databases">
        <authorList>
            <person name="Jaros S."/>
            <person name="Januszkiewicz K."/>
            <person name="Wedrychowicz H."/>
        </authorList>
    </citation>
    <scope>NUCLEOTIDE SEQUENCE [LARGE SCALE GENOMIC DNA]</scope>
    <source>
        <strain evidence="4 5">YL228</strain>
    </source>
</reference>
<dbReference type="InterPro" id="IPR036439">
    <property type="entry name" value="Dockerin_dom_sf"/>
</dbReference>
<evidence type="ECO:0000313" key="5">
    <source>
        <dbReference type="Proteomes" id="UP000183461"/>
    </source>
</evidence>
<dbReference type="Pfam" id="PF00404">
    <property type="entry name" value="Dockerin_1"/>
    <property type="match status" value="1"/>
</dbReference>
<evidence type="ECO:0000256" key="2">
    <source>
        <dbReference type="SAM" id="SignalP"/>
    </source>
</evidence>
<sequence>MKLSKLCGLLTAAVISASSLTVANIGDKSFYASAEEWCYAGETCEPLHDTSRDIQKEGVGNPLNFGERNTPADASTAEIRAINHKMTVQEVKYALYKEIDEHWDLISTRLGQTDREKMYALFLGLGSRESTLGEGKIGSDHETAYEDGWGVNSAHAYGTLQTAVTAFKDCDPKFMPEDNVPEMFQYSFTESNFYDCIISNHMGIRKILHFAEICIDEQDMHDYQVVRNSLKGFNTGWCTKAEDDGAYATYADEICAMAQFYYYEGHLYDNVFTWTSANGDKINKYRTADRWDWWGDGVPSMAPIAEKQEPDTTTTTTTTSSTTTTTTTSETTTSSVTTTSTTSDGNEKRVYGDANCDGAVDMSDVVLIMQALANPNKYGLEGTDSKHLTTKGSDNADVDTSSKGITANDALRIQEYLLHKVTTLEPEK</sequence>
<organism evidence="4 5">
    <name type="scientific">Ruminococcus flavefaciens</name>
    <dbReference type="NCBI Taxonomy" id="1265"/>
    <lineage>
        <taxon>Bacteria</taxon>
        <taxon>Bacillati</taxon>
        <taxon>Bacillota</taxon>
        <taxon>Clostridia</taxon>
        <taxon>Eubacteriales</taxon>
        <taxon>Oscillospiraceae</taxon>
        <taxon>Ruminococcus</taxon>
    </lineage>
</organism>
<dbReference type="AlphaFoldDB" id="A0A1K1PJK1"/>
<feature type="chain" id="PRO_5039252046" description="Dockerin domain-containing protein" evidence="2">
    <location>
        <begin position="24"/>
        <end position="428"/>
    </location>
</feature>
<dbReference type="Proteomes" id="UP000183461">
    <property type="component" value="Unassembled WGS sequence"/>
</dbReference>
<dbReference type="InterPro" id="IPR002105">
    <property type="entry name" value="Dockerin_1_rpt"/>
</dbReference>
<feature type="region of interest" description="Disordered" evidence="1">
    <location>
        <begin position="303"/>
        <end position="350"/>
    </location>
</feature>
<evidence type="ECO:0000259" key="3">
    <source>
        <dbReference type="PROSITE" id="PS51766"/>
    </source>
</evidence>
<dbReference type="InterPro" id="IPR054107">
    <property type="entry name" value="Cel124_cat"/>
</dbReference>
<feature type="domain" description="Dockerin" evidence="3">
    <location>
        <begin position="347"/>
        <end position="426"/>
    </location>
</feature>
<dbReference type="InterPro" id="IPR016134">
    <property type="entry name" value="Dockerin_dom"/>
</dbReference>
<dbReference type="GO" id="GO:0000272">
    <property type="term" value="P:polysaccharide catabolic process"/>
    <property type="evidence" value="ECO:0007669"/>
    <property type="project" value="InterPro"/>
</dbReference>
<feature type="signal peptide" evidence="2">
    <location>
        <begin position="1"/>
        <end position="23"/>
    </location>
</feature>
<gene>
    <name evidence="4" type="ORF">SAMN02910280_2793</name>
</gene>
<proteinExistence type="predicted"/>
<dbReference type="Gene3D" id="1.10.1330.10">
    <property type="entry name" value="Dockerin domain"/>
    <property type="match status" value="1"/>
</dbReference>
<evidence type="ECO:0000313" key="4">
    <source>
        <dbReference type="EMBL" id="SFW47621.1"/>
    </source>
</evidence>
<feature type="region of interest" description="Disordered" evidence="1">
    <location>
        <begin position="377"/>
        <end position="401"/>
    </location>
</feature>
<dbReference type="RefSeq" id="WP_072300986.1">
    <property type="nucleotide sequence ID" value="NZ_FPIP01000009.1"/>
</dbReference>
<dbReference type="PROSITE" id="PS00018">
    <property type="entry name" value="EF_HAND_1"/>
    <property type="match status" value="1"/>
</dbReference>
<evidence type="ECO:0000256" key="1">
    <source>
        <dbReference type="SAM" id="MobiDB-lite"/>
    </source>
</evidence>
<dbReference type="Gene3D" id="1.10.530.60">
    <property type="match status" value="1"/>
</dbReference>
<dbReference type="SUPFAM" id="SSF63446">
    <property type="entry name" value="Type I dockerin domain"/>
    <property type="match status" value="1"/>
</dbReference>
<accession>A0A1K1PJK1</accession>
<protein>
    <recommendedName>
        <fullName evidence="3">Dockerin domain-containing protein</fullName>
    </recommendedName>
</protein>
<keyword evidence="2" id="KW-0732">Signal</keyword>
<dbReference type="CDD" id="cd14256">
    <property type="entry name" value="Dockerin_I"/>
    <property type="match status" value="1"/>
</dbReference>
<dbReference type="Pfam" id="PF21908">
    <property type="entry name" value="Cel124_C"/>
    <property type="match status" value="1"/>
</dbReference>
<dbReference type="InterPro" id="IPR018247">
    <property type="entry name" value="EF_Hand_1_Ca_BS"/>
</dbReference>
<dbReference type="PROSITE" id="PS51766">
    <property type="entry name" value="DOCKERIN"/>
    <property type="match status" value="1"/>
</dbReference>